<keyword evidence="2" id="KW-1133">Transmembrane helix</keyword>
<keyword evidence="4" id="KW-1185">Reference proteome</keyword>
<feature type="compositionally biased region" description="Polar residues" evidence="1">
    <location>
        <begin position="190"/>
        <end position="200"/>
    </location>
</feature>
<feature type="region of interest" description="Disordered" evidence="1">
    <location>
        <begin position="190"/>
        <end position="211"/>
    </location>
</feature>
<gene>
    <name evidence="3" type="ORF">POM88_009398</name>
</gene>
<keyword evidence="2" id="KW-0472">Membrane</keyword>
<accession>A0AAD8JBN0</accession>
<evidence type="ECO:0000313" key="4">
    <source>
        <dbReference type="Proteomes" id="UP001237642"/>
    </source>
</evidence>
<dbReference type="AlphaFoldDB" id="A0AAD8JBN0"/>
<dbReference type="EMBL" id="JAUIZM010000002">
    <property type="protein sequence ID" value="KAK1399535.1"/>
    <property type="molecule type" value="Genomic_DNA"/>
</dbReference>
<keyword evidence="2" id="KW-0812">Transmembrane</keyword>
<name>A0AAD8JBN0_9APIA</name>
<dbReference type="Proteomes" id="UP001237642">
    <property type="component" value="Unassembled WGS sequence"/>
</dbReference>
<proteinExistence type="predicted"/>
<protein>
    <submittedName>
        <fullName evidence="3">Uncharacterized protein</fullName>
    </submittedName>
</protein>
<organism evidence="3 4">
    <name type="scientific">Heracleum sosnowskyi</name>
    <dbReference type="NCBI Taxonomy" id="360622"/>
    <lineage>
        <taxon>Eukaryota</taxon>
        <taxon>Viridiplantae</taxon>
        <taxon>Streptophyta</taxon>
        <taxon>Embryophyta</taxon>
        <taxon>Tracheophyta</taxon>
        <taxon>Spermatophyta</taxon>
        <taxon>Magnoliopsida</taxon>
        <taxon>eudicotyledons</taxon>
        <taxon>Gunneridae</taxon>
        <taxon>Pentapetalae</taxon>
        <taxon>asterids</taxon>
        <taxon>campanulids</taxon>
        <taxon>Apiales</taxon>
        <taxon>Apiaceae</taxon>
        <taxon>Apioideae</taxon>
        <taxon>apioid superclade</taxon>
        <taxon>Tordylieae</taxon>
        <taxon>Tordyliinae</taxon>
        <taxon>Heracleum</taxon>
    </lineage>
</organism>
<evidence type="ECO:0000256" key="1">
    <source>
        <dbReference type="SAM" id="MobiDB-lite"/>
    </source>
</evidence>
<evidence type="ECO:0000256" key="2">
    <source>
        <dbReference type="SAM" id="Phobius"/>
    </source>
</evidence>
<evidence type="ECO:0000313" key="3">
    <source>
        <dbReference type="EMBL" id="KAK1399535.1"/>
    </source>
</evidence>
<dbReference type="Pfam" id="PF08513">
    <property type="entry name" value="LisH"/>
    <property type="match status" value="1"/>
</dbReference>
<sequence length="264" mass="29625">MSSHRCFTEMMAVASQIERINVLRIIIVFAQVLSLVMDSDEEGLLTAYDSRYRPMVALVKMNFHKLRPSSILNYNEFKDISLLLPKFCQPHSISTWLQLYIYDHMKKRGLHDAADIFAKEANLEMLEWLSAAHLFEKGPLEYSPAQLLTTQITPVPPSGNASLQMPVTLLPPPQVAKRNDVSGERSVQVESTFSARQGSAYSPAAPKAGESYRKNQGLLSGVGVNEPDGPAHKSRLPPEFLEFMKQAVEWEMKRQCSNSSLNKS</sequence>
<reference evidence="3" key="1">
    <citation type="submission" date="2023-02" db="EMBL/GenBank/DDBJ databases">
        <title>Genome of toxic invasive species Heracleum sosnowskyi carries increased number of genes despite the absence of recent whole-genome duplications.</title>
        <authorList>
            <person name="Schelkunov M."/>
            <person name="Shtratnikova V."/>
            <person name="Makarenko M."/>
            <person name="Klepikova A."/>
            <person name="Omelchenko D."/>
            <person name="Novikova G."/>
            <person name="Obukhova E."/>
            <person name="Bogdanov V."/>
            <person name="Penin A."/>
            <person name="Logacheva M."/>
        </authorList>
    </citation>
    <scope>NUCLEOTIDE SEQUENCE</scope>
    <source>
        <strain evidence="3">Hsosn_3</strain>
        <tissue evidence="3">Leaf</tissue>
    </source>
</reference>
<dbReference type="PROSITE" id="PS50896">
    <property type="entry name" value="LISH"/>
    <property type="match status" value="1"/>
</dbReference>
<dbReference type="InterPro" id="IPR006594">
    <property type="entry name" value="LisH"/>
</dbReference>
<reference evidence="3" key="2">
    <citation type="submission" date="2023-05" db="EMBL/GenBank/DDBJ databases">
        <authorList>
            <person name="Schelkunov M.I."/>
        </authorList>
    </citation>
    <scope>NUCLEOTIDE SEQUENCE</scope>
    <source>
        <strain evidence="3">Hsosn_3</strain>
        <tissue evidence="3">Leaf</tissue>
    </source>
</reference>
<feature type="transmembrane region" description="Helical" evidence="2">
    <location>
        <begin position="21"/>
        <end position="37"/>
    </location>
</feature>
<comment type="caution">
    <text evidence="3">The sequence shown here is derived from an EMBL/GenBank/DDBJ whole genome shotgun (WGS) entry which is preliminary data.</text>
</comment>